<dbReference type="Proteomes" id="UP001058974">
    <property type="component" value="Chromosome 7"/>
</dbReference>
<proteinExistence type="predicted"/>
<evidence type="ECO:0000313" key="2">
    <source>
        <dbReference type="EMBL" id="KAI5390699.1"/>
    </source>
</evidence>
<dbReference type="PANTHER" id="PTHR32108:SF9">
    <property type="entry name" value="REVERSE TRANSCRIPTASE RNASE H-LIKE DOMAIN-CONTAINING PROTEIN"/>
    <property type="match status" value="1"/>
</dbReference>
<reference evidence="2 3" key="1">
    <citation type="journal article" date="2022" name="Nat. Genet.">
        <title>Improved pea reference genome and pan-genome highlight genomic features and evolutionary characteristics.</title>
        <authorList>
            <person name="Yang T."/>
            <person name="Liu R."/>
            <person name="Luo Y."/>
            <person name="Hu S."/>
            <person name="Wang D."/>
            <person name="Wang C."/>
            <person name="Pandey M.K."/>
            <person name="Ge S."/>
            <person name="Xu Q."/>
            <person name="Li N."/>
            <person name="Li G."/>
            <person name="Huang Y."/>
            <person name="Saxena R.K."/>
            <person name="Ji Y."/>
            <person name="Li M."/>
            <person name="Yan X."/>
            <person name="He Y."/>
            <person name="Liu Y."/>
            <person name="Wang X."/>
            <person name="Xiang C."/>
            <person name="Varshney R.K."/>
            <person name="Ding H."/>
            <person name="Gao S."/>
            <person name="Zong X."/>
        </authorList>
    </citation>
    <scope>NUCLEOTIDE SEQUENCE [LARGE SCALE GENOMIC DNA]</scope>
    <source>
        <strain evidence="2 3">cv. Zhongwan 6</strain>
    </source>
</reference>
<gene>
    <name evidence="2" type="ORF">KIW84_075845</name>
</gene>
<comment type="caution">
    <text evidence="2">The sequence shown here is derived from an EMBL/GenBank/DDBJ whole genome shotgun (WGS) entry which is preliminary data.</text>
</comment>
<protein>
    <submittedName>
        <fullName evidence="2">Uncharacterized protein</fullName>
    </submittedName>
</protein>
<keyword evidence="3" id="KW-1185">Reference proteome</keyword>
<sequence>MGFIVVLRLFGFSLSTLLYDPVTHIYGVVGFTLYSSLLCRIAGQRPHRYSTRLNQQRSMDQGQEELRALAQRLEAVIPPVHRASPVSVPVHENAAVTILVNDYASNPRSGSPSWLFKFLAKKPSSGAPRRGEGETNVVHRRRSVNRGQYRQAAAVTIPAVQQQQGRPTQQYQHQQRRPQQQASQQASTSNERKKIIFDPIPMSYAELYPSLLERNLITPRDPPAKPDNPRWWYRPDQHCVYHSGAPGHDVDSCFQLKMKVQDLVRSGILNFEDLGPRVNQA</sequence>
<dbReference type="Gramene" id="Psat07G0584500-T1">
    <property type="protein sequence ID" value="KAI5390699.1"/>
    <property type="gene ID" value="KIW84_075845"/>
</dbReference>
<dbReference type="AlphaFoldDB" id="A0A9D5A0E3"/>
<feature type="compositionally biased region" description="Low complexity" evidence="1">
    <location>
        <begin position="158"/>
        <end position="186"/>
    </location>
</feature>
<evidence type="ECO:0000256" key="1">
    <source>
        <dbReference type="SAM" id="MobiDB-lite"/>
    </source>
</evidence>
<dbReference type="EMBL" id="JAMSHJ010000007">
    <property type="protein sequence ID" value="KAI5390699.1"/>
    <property type="molecule type" value="Genomic_DNA"/>
</dbReference>
<dbReference type="PANTHER" id="PTHR32108">
    <property type="entry name" value="DNA-DIRECTED RNA POLYMERASE SUBUNIT ALPHA"/>
    <property type="match status" value="1"/>
</dbReference>
<organism evidence="2 3">
    <name type="scientific">Pisum sativum</name>
    <name type="common">Garden pea</name>
    <name type="synonym">Lathyrus oleraceus</name>
    <dbReference type="NCBI Taxonomy" id="3888"/>
    <lineage>
        <taxon>Eukaryota</taxon>
        <taxon>Viridiplantae</taxon>
        <taxon>Streptophyta</taxon>
        <taxon>Embryophyta</taxon>
        <taxon>Tracheophyta</taxon>
        <taxon>Spermatophyta</taxon>
        <taxon>Magnoliopsida</taxon>
        <taxon>eudicotyledons</taxon>
        <taxon>Gunneridae</taxon>
        <taxon>Pentapetalae</taxon>
        <taxon>rosids</taxon>
        <taxon>fabids</taxon>
        <taxon>Fabales</taxon>
        <taxon>Fabaceae</taxon>
        <taxon>Papilionoideae</taxon>
        <taxon>50 kb inversion clade</taxon>
        <taxon>NPAAA clade</taxon>
        <taxon>Hologalegina</taxon>
        <taxon>IRL clade</taxon>
        <taxon>Fabeae</taxon>
        <taxon>Lathyrus</taxon>
    </lineage>
</organism>
<name>A0A9D5A0E3_PEA</name>
<accession>A0A9D5A0E3</accession>
<feature type="region of interest" description="Disordered" evidence="1">
    <location>
        <begin position="123"/>
        <end position="194"/>
    </location>
</feature>
<evidence type="ECO:0000313" key="3">
    <source>
        <dbReference type="Proteomes" id="UP001058974"/>
    </source>
</evidence>